<evidence type="ECO:0000256" key="9">
    <source>
        <dbReference type="SAM" id="MobiDB-lite"/>
    </source>
</evidence>
<evidence type="ECO:0000313" key="12">
    <source>
        <dbReference type="EMBL" id="NEN77745.1"/>
    </source>
</evidence>
<dbReference type="GO" id="GO:0000155">
    <property type="term" value="F:phosphorelay sensor kinase activity"/>
    <property type="evidence" value="ECO:0007669"/>
    <property type="project" value="InterPro"/>
</dbReference>
<feature type="transmembrane region" description="Helical" evidence="10">
    <location>
        <begin position="141"/>
        <end position="159"/>
    </location>
</feature>
<comment type="catalytic activity">
    <reaction evidence="1">
        <text>ATP + protein L-histidine = ADP + protein N-phospho-L-histidine.</text>
        <dbReference type="EC" id="2.7.13.3"/>
    </reaction>
</comment>
<dbReference type="Pfam" id="PF02518">
    <property type="entry name" value="HATPase_c"/>
    <property type="match status" value="1"/>
</dbReference>
<accession>A0A6P0HJD3</accession>
<dbReference type="SUPFAM" id="SSF55874">
    <property type="entry name" value="ATPase domain of HSP90 chaperone/DNA topoisomerase II/histidine kinase"/>
    <property type="match status" value="1"/>
</dbReference>
<evidence type="ECO:0000256" key="1">
    <source>
        <dbReference type="ARBA" id="ARBA00000085"/>
    </source>
</evidence>
<keyword evidence="4" id="KW-0808">Transferase</keyword>
<dbReference type="Pfam" id="PF23539">
    <property type="entry name" value="DUF7134"/>
    <property type="match status" value="1"/>
</dbReference>
<feature type="domain" description="Histidine kinase/HSP90-like ATPase" evidence="11">
    <location>
        <begin position="300"/>
        <end position="405"/>
    </location>
</feature>
<dbReference type="PANTHER" id="PTHR24421">
    <property type="entry name" value="NITRATE/NITRITE SENSOR PROTEIN NARX-RELATED"/>
    <property type="match status" value="1"/>
</dbReference>
<keyword evidence="8" id="KW-0902">Two-component regulatory system</keyword>
<evidence type="ECO:0000256" key="3">
    <source>
        <dbReference type="ARBA" id="ARBA00022553"/>
    </source>
</evidence>
<keyword evidence="3" id="KW-0597">Phosphoprotein</keyword>
<dbReference type="InterPro" id="IPR055558">
    <property type="entry name" value="DUF7134"/>
</dbReference>
<evidence type="ECO:0000256" key="6">
    <source>
        <dbReference type="ARBA" id="ARBA00022777"/>
    </source>
</evidence>
<gene>
    <name evidence="12" type="ORF">G3T38_05585</name>
</gene>
<reference evidence="12 13" key="1">
    <citation type="journal article" date="2014" name="Int. J. Syst. Evol. Microbiol.">
        <title>Nocardioides zeae sp. nov., isolated from the stem of Zea mays.</title>
        <authorList>
            <person name="Glaeser S.P."/>
            <person name="McInroy J.A."/>
            <person name="Busse H.J."/>
            <person name="Kampfer P."/>
        </authorList>
    </citation>
    <scope>NUCLEOTIDE SEQUENCE [LARGE SCALE GENOMIC DNA]</scope>
    <source>
        <strain evidence="12 13">JCM 30728</strain>
    </source>
</reference>
<evidence type="ECO:0000256" key="10">
    <source>
        <dbReference type="SAM" id="Phobius"/>
    </source>
</evidence>
<keyword evidence="10" id="KW-0812">Transmembrane</keyword>
<evidence type="ECO:0000256" key="7">
    <source>
        <dbReference type="ARBA" id="ARBA00022840"/>
    </source>
</evidence>
<protein>
    <recommendedName>
        <fullName evidence="2">histidine kinase</fullName>
        <ecNumber evidence="2">2.7.13.3</ecNumber>
    </recommendedName>
</protein>
<dbReference type="InterPro" id="IPR011712">
    <property type="entry name" value="Sig_transdc_His_kin_sub3_dim/P"/>
</dbReference>
<dbReference type="EC" id="2.7.13.3" evidence="2"/>
<feature type="region of interest" description="Disordered" evidence="9">
    <location>
        <begin position="342"/>
        <end position="370"/>
    </location>
</feature>
<keyword evidence="5" id="KW-0547">Nucleotide-binding</keyword>
<keyword evidence="13" id="KW-1185">Reference proteome</keyword>
<dbReference type="PANTHER" id="PTHR24421:SF10">
    <property type="entry name" value="NITRATE_NITRITE SENSOR PROTEIN NARQ"/>
    <property type="match status" value="1"/>
</dbReference>
<dbReference type="EMBL" id="JAAGXA010000003">
    <property type="protein sequence ID" value="NEN77745.1"/>
    <property type="molecule type" value="Genomic_DNA"/>
</dbReference>
<dbReference type="InterPro" id="IPR036890">
    <property type="entry name" value="HATPase_C_sf"/>
</dbReference>
<dbReference type="Pfam" id="PF07730">
    <property type="entry name" value="HisKA_3"/>
    <property type="match status" value="1"/>
</dbReference>
<dbReference type="Proteomes" id="UP000468687">
    <property type="component" value="Unassembled WGS sequence"/>
</dbReference>
<keyword evidence="10" id="KW-0472">Membrane</keyword>
<feature type="compositionally biased region" description="Gly residues" evidence="9">
    <location>
        <begin position="357"/>
        <end position="370"/>
    </location>
</feature>
<feature type="transmembrane region" description="Helical" evidence="10">
    <location>
        <begin position="65"/>
        <end position="87"/>
    </location>
</feature>
<dbReference type="RefSeq" id="WP_163771114.1">
    <property type="nucleotide sequence ID" value="NZ_JAAGXA010000003.1"/>
</dbReference>
<dbReference type="GO" id="GO:0005524">
    <property type="term" value="F:ATP binding"/>
    <property type="evidence" value="ECO:0007669"/>
    <property type="project" value="UniProtKB-KW"/>
</dbReference>
<feature type="compositionally biased region" description="Low complexity" evidence="9">
    <location>
        <begin position="347"/>
        <end position="356"/>
    </location>
</feature>
<evidence type="ECO:0000256" key="2">
    <source>
        <dbReference type="ARBA" id="ARBA00012438"/>
    </source>
</evidence>
<proteinExistence type="predicted"/>
<feature type="transmembrane region" description="Helical" evidence="10">
    <location>
        <begin position="99"/>
        <end position="121"/>
    </location>
</feature>
<dbReference type="SMART" id="SM00387">
    <property type="entry name" value="HATPase_c"/>
    <property type="match status" value="1"/>
</dbReference>
<organism evidence="12 13">
    <name type="scientific">Nocardioides zeae</name>
    <dbReference type="NCBI Taxonomy" id="1457234"/>
    <lineage>
        <taxon>Bacteria</taxon>
        <taxon>Bacillati</taxon>
        <taxon>Actinomycetota</taxon>
        <taxon>Actinomycetes</taxon>
        <taxon>Propionibacteriales</taxon>
        <taxon>Nocardioidaceae</taxon>
        <taxon>Nocardioides</taxon>
    </lineage>
</organism>
<name>A0A6P0HJD3_9ACTN</name>
<dbReference type="Gene3D" id="3.30.565.10">
    <property type="entry name" value="Histidine kinase-like ATPase, C-terminal domain"/>
    <property type="match status" value="1"/>
</dbReference>
<evidence type="ECO:0000256" key="5">
    <source>
        <dbReference type="ARBA" id="ARBA00022741"/>
    </source>
</evidence>
<dbReference type="InterPro" id="IPR050482">
    <property type="entry name" value="Sensor_HK_TwoCompSys"/>
</dbReference>
<keyword evidence="7" id="KW-0067">ATP-binding</keyword>
<evidence type="ECO:0000256" key="8">
    <source>
        <dbReference type="ARBA" id="ARBA00023012"/>
    </source>
</evidence>
<comment type="caution">
    <text evidence="12">The sequence shown here is derived from an EMBL/GenBank/DDBJ whole genome shotgun (WGS) entry which is preliminary data.</text>
</comment>
<evidence type="ECO:0000256" key="4">
    <source>
        <dbReference type="ARBA" id="ARBA00022679"/>
    </source>
</evidence>
<dbReference type="GO" id="GO:0016020">
    <property type="term" value="C:membrane"/>
    <property type="evidence" value="ECO:0007669"/>
    <property type="project" value="InterPro"/>
</dbReference>
<dbReference type="InterPro" id="IPR003594">
    <property type="entry name" value="HATPase_dom"/>
</dbReference>
<keyword evidence="6 12" id="KW-0418">Kinase</keyword>
<sequence>MSTTSALPRQPRRLGPRGAAWFDRGLALGLTGLSVLSGVAAGSLAWIGLGLLQCAPLWWRRRFPVAVYAAVAAASALQVLVLDMPVFSQLAYPVAVYSVARYTSTVPGALALVVGLVAAATAAVDWTSPYVPPNDHPLQQVVSYATTIGVIVLAAWALGTLGRTRAAYVDALRTHAEQVAREAEQRAELAASDERARIAREMHDVVAHGLSVMVVQADGARYAAAKDPDVATTALGAIAATGRESLGEMRRLLGLLRSEETGTRPQPGLDDLAGLLEQARADGLPLTVRLPDPLPAVPTGTGLVVYRVLQEALTNVRRHAGPVRDVEVVVDAEPGGLVVRVTDDGRGAAAGSSGSSGSSGAGGSGRAGGGLGLVGMRERVRAAGGTLATGPRGGGGFEVVARVPV</sequence>
<dbReference type="CDD" id="cd16917">
    <property type="entry name" value="HATPase_UhpB-NarQ-NarX-like"/>
    <property type="match status" value="1"/>
</dbReference>
<evidence type="ECO:0000259" key="11">
    <source>
        <dbReference type="SMART" id="SM00387"/>
    </source>
</evidence>
<dbReference type="AlphaFoldDB" id="A0A6P0HJD3"/>
<keyword evidence="10" id="KW-1133">Transmembrane helix</keyword>
<dbReference type="GO" id="GO:0046983">
    <property type="term" value="F:protein dimerization activity"/>
    <property type="evidence" value="ECO:0007669"/>
    <property type="project" value="InterPro"/>
</dbReference>
<dbReference type="Gene3D" id="1.20.5.1930">
    <property type="match status" value="1"/>
</dbReference>
<evidence type="ECO:0000313" key="13">
    <source>
        <dbReference type="Proteomes" id="UP000468687"/>
    </source>
</evidence>